<sequence>MQYNNIGNSGLKVSRLGLGCMSFGDNQRGSHSWTLDERESREILLKAFDLGINYFDTANIYSLGSSEEILGNIINKYLLREDIVISTKVYEKITDSPLSGGLSRKELFYQIDQSLKRLKTDYIDLYVIHRWDPYTPIEETMEALNDLIKLGKVRYIGASSMRAWQFIKAQYVSKMNGWSQFISMQSHYNLISREEEREMIPFCESEGFGFTPWSPLARGKLASNNIMEENTSRKESDKVQKWLYDESSSNDRTIISTLQKISTEKGLSSAQVSLAWLLSKKVVSAPIIGCTTVRQLVDNVKSVELSLSPADIVELESSYLPHNTPELS</sequence>
<dbReference type="Pfam" id="PF00248">
    <property type="entry name" value="Aldo_ket_red"/>
    <property type="match status" value="1"/>
</dbReference>
<feature type="domain" description="NADP-dependent oxidoreductase" evidence="2">
    <location>
        <begin position="15"/>
        <end position="317"/>
    </location>
</feature>
<dbReference type="InterPro" id="IPR050523">
    <property type="entry name" value="AKR_Detox_Biosynth"/>
</dbReference>
<keyword evidence="4" id="KW-1185">Reference proteome</keyword>
<protein>
    <submittedName>
        <fullName evidence="3">Predicted oxidoreductase</fullName>
    </submittedName>
</protein>
<dbReference type="Proteomes" id="UP000184159">
    <property type="component" value="Unassembled WGS sequence"/>
</dbReference>
<dbReference type="GO" id="GO:0005829">
    <property type="term" value="C:cytosol"/>
    <property type="evidence" value="ECO:0007669"/>
    <property type="project" value="UniProtKB-ARBA"/>
</dbReference>
<evidence type="ECO:0000313" key="3">
    <source>
        <dbReference type="EMBL" id="SHF55107.1"/>
    </source>
</evidence>
<evidence type="ECO:0000259" key="2">
    <source>
        <dbReference type="Pfam" id="PF00248"/>
    </source>
</evidence>
<dbReference type="InterPro" id="IPR023210">
    <property type="entry name" value="NADP_OxRdtase_dom"/>
</dbReference>
<dbReference type="AlphaFoldDB" id="A0A1M5CKH5"/>
<keyword evidence="1" id="KW-0560">Oxidoreductase</keyword>
<dbReference type="PANTHER" id="PTHR43364:SF4">
    <property type="entry name" value="NAD(P)-LINKED OXIDOREDUCTASE SUPERFAMILY PROTEIN"/>
    <property type="match status" value="1"/>
</dbReference>
<dbReference type="FunFam" id="3.20.20.100:FF:000004">
    <property type="entry name" value="Oxidoreductase, aldo/keto reductase"/>
    <property type="match status" value="1"/>
</dbReference>
<dbReference type="Gene3D" id="3.20.20.100">
    <property type="entry name" value="NADP-dependent oxidoreductase domain"/>
    <property type="match status" value="1"/>
</dbReference>
<evidence type="ECO:0000256" key="1">
    <source>
        <dbReference type="ARBA" id="ARBA00023002"/>
    </source>
</evidence>
<dbReference type="GO" id="GO:0016491">
    <property type="term" value="F:oxidoreductase activity"/>
    <property type="evidence" value="ECO:0007669"/>
    <property type="project" value="UniProtKB-KW"/>
</dbReference>
<dbReference type="RefSeq" id="WP_072960062.1">
    <property type="nucleotide sequence ID" value="NZ_FQUH01000012.1"/>
</dbReference>
<dbReference type="EMBL" id="FQUH01000012">
    <property type="protein sequence ID" value="SHF55107.1"/>
    <property type="molecule type" value="Genomic_DNA"/>
</dbReference>
<name>A0A1M5CKH5_VIBGA</name>
<dbReference type="CDD" id="cd19079">
    <property type="entry name" value="AKR_EcYajO-like"/>
    <property type="match status" value="1"/>
</dbReference>
<dbReference type="PANTHER" id="PTHR43364">
    <property type="entry name" value="NADH-SPECIFIC METHYLGLYOXAL REDUCTASE-RELATED"/>
    <property type="match status" value="1"/>
</dbReference>
<evidence type="ECO:0000313" key="4">
    <source>
        <dbReference type="Proteomes" id="UP000184159"/>
    </source>
</evidence>
<dbReference type="InterPro" id="IPR036812">
    <property type="entry name" value="NAD(P)_OxRdtase_dom_sf"/>
</dbReference>
<reference evidence="4" key="1">
    <citation type="submission" date="2016-11" db="EMBL/GenBank/DDBJ databases">
        <authorList>
            <person name="Varghese N."/>
            <person name="Submissions S."/>
        </authorList>
    </citation>
    <scope>NUCLEOTIDE SEQUENCE [LARGE SCALE GENOMIC DNA]</scope>
    <source>
        <strain evidence="4">DSM 21264</strain>
    </source>
</reference>
<dbReference type="InterPro" id="IPR020471">
    <property type="entry name" value="AKR"/>
</dbReference>
<gene>
    <name evidence="3" type="ORF">SAMN02745781_02589</name>
</gene>
<dbReference type="SUPFAM" id="SSF51430">
    <property type="entry name" value="NAD(P)-linked oxidoreductase"/>
    <property type="match status" value="1"/>
</dbReference>
<organism evidence="3 4">
    <name type="scientific">Vibrio gazogenes DSM 21264 = NBRC 103151</name>
    <dbReference type="NCBI Taxonomy" id="1123492"/>
    <lineage>
        <taxon>Bacteria</taxon>
        <taxon>Pseudomonadati</taxon>
        <taxon>Pseudomonadota</taxon>
        <taxon>Gammaproteobacteria</taxon>
        <taxon>Vibrionales</taxon>
        <taxon>Vibrionaceae</taxon>
        <taxon>Vibrio</taxon>
    </lineage>
</organism>
<proteinExistence type="predicted"/>
<accession>A0A1M5CKH5</accession>
<dbReference type="PRINTS" id="PR00069">
    <property type="entry name" value="ALDKETRDTASE"/>
</dbReference>